<dbReference type="InParanoid" id="A0BUK8"/>
<dbReference type="GeneID" id="5015400"/>
<dbReference type="PANTHER" id="PTHR31043:SF3">
    <property type="entry name" value="NEPHROCYSTIN-4"/>
    <property type="match status" value="1"/>
</dbReference>
<evidence type="ECO:0000256" key="1">
    <source>
        <dbReference type="SAM" id="Coils"/>
    </source>
</evidence>
<evidence type="ECO:0000259" key="2">
    <source>
        <dbReference type="Pfam" id="PF26015"/>
    </source>
</evidence>
<evidence type="ECO:0000313" key="3">
    <source>
        <dbReference type="EMBL" id="CAK62225.1"/>
    </source>
</evidence>
<dbReference type="GO" id="GO:0090090">
    <property type="term" value="P:negative regulation of canonical Wnt signaling pathway"/>
    <property type="evidence" value="ECO:0007669"/>
    <property type="project" value="InterPro"/>
</dbReference>
<sequence length="966" mass="113662">MLSDYELQQQALKQKLAKQQAQEQINSLEAKLQCNVLPYSRNHSNLKRNRRTGLYYFIYHLVQYQIKCDDLQKKREQQMKEIQNLRASQEADLQRTRNMYNEMWKMAEQFQKKQQIFIYQQKLDKDQLKSFQVTQTSKQSHYEMNKELVVPHNPFVLLSQAQGFLDSQYDAYYEVNSPKLQEIVEKESLYPKSQIQITFVSFKPDMPTLEQFEKRRFEGTVNQIPLSMQLLIDFYDFPTFKSSTLIYEDCPTIEQIRRQVGYDQELKLAYEDYFTNKTFGKKACFVFEVENDLKFVYYLLFKNAYIRVLDAITGENYGYCQIPLNSLIREDKSDIFSIQEVQVLSYDWTITYGIFTITIQNIGISQESNVATLTNFDQNAFSQTLNIQSLLSVTQNVYFNQVMDNKSKIQTQYVNFSKVTSDSAVRSEDRMKIRISQLKPQSQISQARKKITSDKPKDLTEYGHSAIVNVKLNDVDERIRVNERIKSKRSDILTYLSTKDDFLKLQAVELSRKWDRYQFLSSVLPSHMIPNTLHLPVGEKCIQFIEYLNDTDEDKIVTVEISPPIITYLVGGEELESIYETKGIAFHSRVEVEQDSFKCHAQQKCIIAIIFYTLIEFTTEIEIAVYLKLKQQPICGSLYKVLPKAQVIDMNFDFYRQPNSQIELFLPQVFCFCEIKYRKTPIIICNREEVTFGINPDDMRIKLELKTADIGKQIILLLFFYRDKHCHYLLLSISVKITSLNLIKLSTVIGQATSCSTEFQSDKKRQIYFHSLNQDKIWFESPFDKPVWVEKNQITVIPFKVFQMTSNSHNVKVNAVDSTTNEMVYSWLFQISSNMPQIKRVFTFDCYFRQAHPFKISYANSIGKVLSLNIVSSSYLLKVFQSQIKVPIAGKAEIELAFMKAEEYPSQDFNVVEKQREIQLFIYEIRNNIFECYLFQFNLYDKENESIPFETIEEFRKRPFSIQSKK</sequence>
<dbReference type="PANTHER" id="PTHR31043">
    <property type="entry name" value="NEPHROCYSTIN-4"/>
    <property type="match status" value="1"/>
</dbReference>
<feature type="coiled-coil region" evidence="1">
    <location>
        <begin position="2"/>
        <end position="31"/>
    </location>
</feature>
<protein>
    <recommendedName>
        <fullName evidence="2">NPHP4 Ig-like domain-containing protein</fullName>
    </recommendedName>
</protein>
<dbReference type="GO" id="GO:0005856">
    <property type="term" value="C:cytoskeleton"/>
    <property type="evidence" value="ECO:0007669"/>
    <property type="project" value="InterPro"/>
</dbReference>
<gene>
    <name evidence="3" type="ORF">GSPATT00005471001</name>
</gene>
<dbReference type="InterPro" id="IPR029775">
    <property type="entry name" value="NPHP4"/>
</dbReference>
<keyword evidence="4" id="KW-1185">Reference proteome</keyword>
<dbReference type="STRING" id="5888.A0BUK8"/>
<organism evidence="3 4">
    <name type="scientific">Paramecium tetraurelia</name>
    <dbReference type="NCBI Taxonomy" id="5888"/>
    <lineage>
        <taxon>Eukaryota</taxon>
        <taxon>Sar</taxon>
        <taxon>Alveolata</taxon>
        <taxon>Ciliophora</taxon>
        <taxon>Intramacronucleata</taxon>
        <taxon>Oligohymenophorea</taxon>
        <taxon>Peniculida</taxon>
        <taxon>Parameciidae</taxon>
        <taxon>Paramecium</taxon>
    </lineage>
</organism>
<dbReference type="HOGENOM" id="CLU_306636_0_0_1"/>
<proteinExistence type="predicted"/>
<dbReference type="OrthoDB" id="313446at2759"/>
<dbReference type="AlphaFoldDB" id="A0BUK8"/>
<keyword evidence="1" id="KW-0175">Coiled coil</keyword>
<dbReference type="GO" id="GO:0097730">
    <property type="term" value="C:non-motile cilium"/>
    <property type="evidence" value="ECO:0007669"/>
    <property type="project" value="InterPro"/>
</dbReference>
<dbReference type="EMBL" id="CT868019">
    <property type="protein sequence ID" value="CAK62225.1"/>
    <property type="molecule type" value="Genomic_DNA"/>
</dbReference>
<dbReference type="InterPro" id="IPR058686">
    <property type="entry name" value="Ig_NPHP4_3rd"/>
</dbReference>
<dbReference type="Pfam" id="PF26015">
    <property type="entry name" value="Ig_NPH4_3rd"/>
    <property type="match status" value="1"/>
</dbReference>
<feature type="coiled-coil region" evidence="1">
    <location>
        <begin position="61"/>
        <end position="99"/>
    </location>
</feature>
<dbReference type="Proteomes" id="UP000000600">
    <property type="component" value="Unassembled WGS sequence"/>
</dbReference>
<feature type="domain" description="NPHP4 Ig-like" evidence="2">
    <location>
        <begin position="750"/>
        <end position="833"/>
    </location>
</feature>
<dbReference type="KEGG" id="ptm:GSPATT00005471001"/>
<evidence type="ECO:0000313" key="4">
    <source>
        <dbReference type="Proteomes" id="UP000000600"/>
    </source>
</evidence>
<dbReference type="RefSeq" id="XP_001429623.1">
    <property type="nucleotide sequence ID" value="XM_001429586.1"/>
</dbReference>
<name>A0BUK8_PARTE</name>
<dbReference type="OMA" id="NNIFECY"/>
<reference evidence="3 4" key="1">
    <citation type="journal article" date="2006" name="Nature">
        <title>Global trends of whole-genome duplications revealed by the ciliate Paramecium tetraurelia.</title>
        <authorList>
            <consortium name="Genoscope"/>
            <person name="Aury J.-M."/>
            <person name="Jaillon O."/>
            <person name="Duret L."/>
            <person name="Noel B."/>
            <person name="Jubin C."/>
            <person name="Porcel B.M."/>
            <person name="Segurens B."/>
            <person name="Daubin V."/>
            <person name="Anthouard V."/>
            <person name="Aiach N."/>
            <person name="Arnaiz O."/>
            <person name="Billaut A."/>
            <person name="Beisson J."/>
            <person name="Blanc I."/>
            <person name="Bouhouche K."/>
            <person name="Camara F."/>
            <person name="Duharcourt S."/>
            <person name="Guigo R."/>
            <person name="Gogendeau D."/>
            <person name="Katinka M."/>
            <person name="Keller A.-M."/>
            <person name="Kissmehl R."/>
            <person name="Klotz C."/>
            <person name="Koll F."/>
            <person name="Le Moue A."/>
            <person name="Lepere C."/>
            <person name="Malinsky S."/>
            <person name="Nowacki M."/>
            <person name="Nowak J.K."/>
            <person name="Plattner H."/>
            <person name="Poulain J."/>
            <person name="Ruiz F."/>
            <person name="Serrano V."/>
            <person name="Zagulski M."/>
            <person name="Dessen P."/>
            <person name="Betermier M."/>
            <person name="Weissenbach J."/>
            <person name="Scarpelli C."/>
            <person name="Schachter V."/>
            <person name="Sperling L."/>
            <person name="Meyer E."/>
            <person name="Cohen J."/>
            <person name="Wincker P."/>
        </authorList>
    </citation>
    <scope>NUCLEOTIDE SEQUENCE [LARGE SCALE GENOMIC DNA]</scope>
    <source>
        <strain evidence="3 4">Stock d4-2</strain>
    </source>
</reference>
<accession>A0BUK8</accession>